<dbReference type="InterPro" id="IPR036318">
    <property type="entry name" value="FAD-bd_PCMH-like_sf"/>
</dbReference>
<keyword evidence="5" id="KW-0677">Repeat</keyword>
<feature type="transmembrane region" description="Helical" evidence="13">
    <location>
        <begin position="96"/>
        <end position="114"/>
    </location>
</feature>
<dbReference type="Pfam" id="PF03471">
    <property type="entry name" value="CorC_HlyC"/>
    <property type="match status" value="1"/>
</dbReference>
<dbReference type="eggNOG" id="COG4536">
    <property type="taxonomic scope" value="Bacteria"/>
</dbReference>
<evidence type="ECO:0000259" key="15">
    <source>
        <dbReference type="PROSITE" id="PS51846"/>
    </source>
</evidence>
<evidence type="ECO:0000256" key="12">
    <source>
        <dbReference type="PROSITE-ProRule" id="PRU01193"/>
    </source>
</evidence>
<dbReference type="EMBL" id="CP000285">
    <property type="protein sequence ID" value="ABE60363.1"/>
    <property type="molecule type" value="Genomic_DNA"/>
</dbReference>
<dbReference type="InterPro" id="IPR046342">
    <property type="entry name" value="CBS_dom_sf"/>
</dbReference>
<dbReference type="InterPro" id="IPR002550">
    <property type="entry name" value="CNNM"/>
</dbReference>
<dbReference type="STRING" id="290398.Csal_3019"/>
<dbReference type="PROSITE" id="PS51371">
    <property type="entry name" value="CBS"/>
    <property type="match status" value="2"/>
</dbReference>
<reference evidence="16 17" key="1">
    <citation type="journal article" date="2011" name="Stand. Genomic Sci.">
        <title>Complete genome sequence of the halophilic and highly halotolerant Chromohalobacter salexigens type strain (1H11(T)).</title>
        <authorList>
            <person name="Copeland A."/>
            <person name="O'Connor K."/>
            <person name="Lucas S."/>
            <person name="Lapidus A."/>
            <person name="Berry K.W."/>
            <person name="Detter J.C."/>
            <person name="Del Rio T.G."/>
            <person name="Hammon N."/>
            <person name="Dalin E."/>
            <person name="Tice H."/>
            <person name="Pitluck S."/>
            <person name="Bruce D."/>
            <person name="Goodwin L."/>
            <person name="Han C."/>
            <person name="Tapia R."/>
            <person name="Saunders E."/>
            <person name="Schmutz J."/>
            <person name="Brettin T."/>
            <person name="Larimer F."/>
            <person name="Land M."/>
            <person name="Hauser L."/>
            <person name="Vargas C."/>
            <person name="Nieto J.J."/>
            <person name="Kyrpides N.C."/>
            <person name="Ivanova N."/>
            <person name="Goker M."/>
            <person name="Klenk H.P."/>
            <person name="Csonka L.N."/>
            <person name="Woyke T."/>
        </authorList>
    </citation>
    <scope>NUCLEOTIDE SEQUENCE [LARGE SCALE GENOMIC DNA]</scope>
    <source>
        <strain evidence="17">ATCC BAA-138 / DSM 3043 / CIP 106854 / NCIMB 13768 / 1H11</strain>
    </source>
</reference>
<feature type="transmembrane region" description="Helical" evidence="13">
    <location>
        <begin position="6"/>
        <end position="26"/>
    </location>
</feature>
<dbReference type="SMART" id="SM01091">
    <property type="entry name" value="CorC_HlyC"/>
    <property type="match status" value="1"/>
</dbReference>
<dbReference type="OrthoDB" id="9797674at2"/>
<comment type="function">
    <text evidence="9">Plays a role in the transport of magnesium and cobalt ions.</text>
</comment>
<dbReference type="KEGG" id="csa:Csal_3019"/>
<dbReference type="PANTHER" id="PTHR22777:SF32">
    <property type="entry name" value="UPF0053 INNER MEMBRANE PROTEIN YFJD"/>
    <property type="match status" value="1"/>
</dbReference>
<feature type="domain" description="CBS" evidence="14">
    <location>
        <begin position="210"/>
        <end position="269"/>
    </location>
</feature>
<dbReference type="InterPro" id="IPR044751">
    <property type="entry name" value="Ion_transp-like_CBS"/>
</dbReference>
<dbReference type="PROSITE" id="PS51846">
    <property type="entry name" value="CNNM"/>
    <property type="match status" value="1"/>
</dbReference>
<dbReference type="RefSeq" id="WP_011508309.1">
    <property type="nucleotide sequence ID" value="NC_007963.1"/>
</dbReference>
<dbReference type="AlphaFoldDB" id="Q1QT45"/>
<name>Q1QT45_CHRI1</name>
<dbReference type="NCBIfam" id="NF008604">
    <property type="entry name" value="PRK11573.1"/>
    <property type="match status" value="1"/>
</dbReference>
<protein>
    <recommendedName>
        <fullName evidence="10">Magnesium and cobalt efflux protein CorC</fullName>
    </recommendedName>
</protein>
<evidence type="ECO:0000259" key="14">
    <source>
        <dbReference type="PROSITE" id="PS51371"/>
    </source>
</evidence>
<evidence type="ECO:0000256" key="13">
    <source>
        <dbReference type="SAM" id="Phobius"/>
    </source>
</evidence>
<proteinExistence type="inferred from homology"/>
<evidence type="ECO:0000256" key="10">
    <source>
        <dbReference type="ARBA" id="ARBA00040729"/>
    </source>
</evidence>
<dbReference type="Gene3D" id="3.30.465.10">
    <property type="match status" value="1"/>
</dbReference>
<evidence type="ECO:0000256" key="7">
    <source>
        <dbReference type="ARBA" id="ARBA00023122"/>
    </source>
</evidence>
<feature type="transmembrane region" description="Helical" evidence="13">
    <location>
        <begin position="63"/>
        <end position="90"/>
    </location>
</feature>
<dbReference type="Gene3D" id="3.10.580.10">
    <property type="entry name" value="CBS-domain"/>
    <property type="match status" value="1"/>
</dbReference>
<comment type="subcellular location">
    <subcellularLocation>
        <location evidence="1">Cell membrane</location>
        <topology evidence="1">Multi-pass membrane protein</topology>
    </subcellularLocation>
</comment>
<evidence type="ECO:0000256" key="6">
    <source>
        <dbReference type="ARBA" id="ARBA00022989"/>
    </source>
</evidence>
<feature type="transmembrane region" description="Helical" evidence="13">
    <location>
        <begin position="126"/>
        <end position="148"/>
    </location>
</feature>
<evidence type="ECO:0000256" key="2">
    <source>
        <dbReference type="ARBA" id="ARBA00006337"/>
    </source>
</evidence>
<keyword evidence="4 12" id="KW-0812">Transmembrane</keyword>
<dbReference type="HOGENOM" id="CLU_015237_4_1_6"/>
<keyword evidence="8 12" id="KW-0472">Membrane</keyword>
<evidence type="ECO:0000313" key="17">
    <source>
        <dbReference type="Proteomes" id="UP000000239"/>
    </source>
</evidence>
<dbReference type="InterPro" id="IPR000644">
    <property type="entry name" value="CBS_dom"/>
</dbReference>
<dbReference type="Pfam" id="PF00571">
    <property type="entry name" value="CBS"/>
    <property type="match status" value="2"/>
</dbReference>
<evidence type="ECO:0000256" key="1">
    <source>
        <dbReference type="ARBA" id="ARBA00004651"/>
    </source>
</evidence>
<keyword evidence="3" id="KW-1003">Cell membrane</keyword>
<dbReference type="PANTHER" id="PTHR22777">
    <property type="entry name" value="HEMOLYSIN-RELATED"/>
    <property type="match status" value="1"/>
</dbReference>
<dbReference type="GO" id="GO:0005886">
    <property type="term" value="C:plasma membrane"/>
    <property type="evidence" value="ECO:0007669"/>
    <property type="project" value="UniProtKB-SubCell"/>
</dbReference>
<organism evidence="16 17">
    <name type="scientific">Chromohalobacter israelensis (strain ATCC BAA-138 / DSM 3043 / CIP 106854 / NCIMB 13768 / 1H11)</name>
    <name type="common">Chromohalobacter salexigens</name>
    <dbReference type="NCBI Taxonomy" id="290398"/>
    <lineage>
        <taxon>Bacteria</taxon>
        <taxon>Pseudomonadati</taxon>
        <taxon>Pseudomonadota</taxon>
        <taxon>Gammaproteobacteria</taxon>
        <taxon>Oceanospirillales</taxon>
        <taxon>Halomonadaceae</taxon>
        <taxon>Chromohalobacter</taxon>
    </lineage>
</organism>
<dbReference type="InterPro" id="IPR005170">
    <property type="entry name" value="Transptr-assoc_dom"/>
</dbReference>
<feature type="domain" description="CNNM transmembrane" evidence="15">
    <location>
        <begin position="3"/>
        <end position="193"/>
    </location>
</feature>
<feature type="domain" description="CBS" evidence="14">
    <location>
        <begin position="276"/>
        <end position="334"/>
    </location>
</feature>
<dbReference type="GeneID" id="95335707"/>
<dbReference type="Pfam" id="PF01595">
    <property type="entry name" value="CNNM"/>
    <property type="match status" value="1"/>
</dbReference>
<evidence type="ECO:0000256" key="5">
    <source>
        <dbReference type="ARBA" id="ARBA00022737"/>
    </source>
</evidence>
<dbReference type="GO" id="GO:0050660">
    <property type="term" value="F:flavin adenine dinucleotide binding"/>
    <property type="evidence" value="ECO:0007669"/>
    <property type="project" value="InterPro"/>
</dbReference>
<gene>
    <name evidence="16" type="ordered locus">Csal_3019</name>
</gene>
<sequence>MSDDIPLGLLLTLLLVLICLSAFFSSSETGMMSINRYRLSHQANSGERAAKRVLRLLSRPDRLIGVILIGNNFVNNLAASIATIIAIHFFGDVSGPAIATAALTIVILIFAEVTPKTFAAVKPERIAYPASVALEPLLKLFYPFVWLVNAISNGLLRLLGIRDIDGSADNLTRDELRTVVHEAGTMIPRRHQTMLLSILDLENVTVNDIMVPRQEIAGIDLDDDLETILAQIRSSQHTRVPVYKGDINNIIGILHLRNAARFLSKPEVTKAAIVQEAREPYFIPESTPLHTQLLNFQQHKRRIGIVVDEYGDVEGLATLEDILEEIVGEFTTDEAATHREIHPQDDGSYIIEGTTNIRDINKVLAWQLPTDGPKTLNGLILEHLEAFPDAPACLQLGAIRMEILQIKDNLITSARCWQSARRARALG</sequence>
<comment type="similarity">
    <text evidence="2">Belongs to the UPF0053 family.</text>
</comment>
<keyword evidence="6 12" id="KW-1133">Transmembrane helix</keyword>
<dbReference type="InterPro" id="IPR016169">
    <property type="entry name" value="FAD-bd_PCMH_sub2"/>
</dbReference>
<evidence type="ECO:0000256" key="8">
    <source>
        <dbReference type="ARBA" id="ARBA00023136"/>
    </source>
</evidence>
<dbReference type="SUPFAM" id="SSF54631">
    <property type="entry name" value="CBS-domain pair"/>
    <property type="match status" value="1"/>
</dbReference>
<evidence type="ECO:0000256" key="4">
    <source>
        <dbReference type="ARBA" id="ARBA00022692"/>
    </source>
</evidence>
<evidence type="ECO:0000256" key="11">
    <source>
        <dbReference type="PROSITE-ProRule" id="PRU00703"/>
    </source>
</evidence>
<dbReference type="CDD" id="cd04590">
    <property type="entry name" value="CBS_pair_CorC_HlyC_assoc"/>
    <property type="match status" value="1"/>
</dbReference>
<dbReference type="Proteomes" id="UP000000239">
    <property type="component" value="Chromosome"/>
</dbReference>
<evidence type="ECO:0000256" key="3">
    <source>
        <dbReference type="ARBA" id="ARBA00022475"/>
    </source>
</evidence>
<evidence type="ECO:0000256" key="9">
    <source>
        <dbReference type="ARBA" id="ARBA00037273"/>
    </source>
</evidence>
<keyword evidence="17" id="KW-1185">Reference proteome</keyword>
<dbReference type="SUPFAM" id="SSF56176">
    <property type="entry name" value="FAD-binding/transporter-associated domain-like"/>
    <property type="match status" value="1"/>
</dbReference>
<evidence type="ECO:0000313" key="16">
    <source>
        <dbReference type="EMBL" id="ABE60363.1"/>
    </source>
</evidence>
<accession>Q1QT45</accession>
<keyword evidence="7 11" id="KW-0129">CBS domain</keyword>
<dbReference type="FunFam" id="3.10.580.10:FF:000002">
    <property type="entry name" value="Magnesium/cobalt efflux protein CorC"/>
    <property type="match status" value="1"/>
</dbReference>